<evidence type="ECO:0000313" key="5">
    <source>
        <dbReference type="EMBL" id="SDW76125.1"/>
    </source>
</evidence>
<sequence>MADAFRLVTPRTLIRSVAAADLATLYAIATRPEVARMLFVFAPDMGRAAFDAIFPPGARVPPFRAAIERDGQVIGSIGIGAGATPPVYYFLAPEAAGQGLATEVVGAFAAEMLARHAPAGLTAEVFADNPASCRVLEKCGFARVEAHRFSSVARPAPAPGWLFRRSGAVVP</sequence>
<name>A0A1H2W6G8_9RHOB</name>
<dbReference type="SUPFAM" id="SSF55729">
    <property type="entry name" value="Acyl-CoA N-acyltransferases (Nat)"/>
    <property type="match status" value="1"/>
</dbReference>
<dbReference type="STRING" id="1545044.SAMN05444276_10252"/>
<feature type="domain" description="N-acetyltransferase" evidence="4">
    <location>
        <begin position="12"/>
        <end position="157"/>
    </location>
</feature>
<keyword evidence="6" id="KW-1185">Reference proteome</keyword>
<evidence type="ECO:0000256" key="2">
    <source>
        <dbReference type="ARBA" id="ARBA00023315"/>
    </source>
</evidence>
<dbReference type="PANTHER" id="PTHR43792:SF8">
    <property type="entry name" value="[RIBOSOMAL PROTEIN US5]-ALANINE N-ACETYLTRANSFERASE"/>
    <property type="match status" value="1"/>
</dbReference>
<dbReference type="InterPro" id="IPR051531">
    <property type="entry name" value="N-acetyltransferase"/>
</dbReference>
<protein>
    <submittedName>
        <fullName evidence="5">Protein N-acetyltransferase, RimJ/RimL family</fullName>
    </submittedName>
</protein>
<proteinExistence type="inferred from homology"/>
<keyword evidence="2" id="KW-0012">Acyltransferase</keyword>
<dbReference type="Pfam" id="PF13302">
    <property type="entry name" value="Acetyltransf_3"/>
    <property type="match status" value="1"/>
</dbReference>
<dbReference type="AlphaFoldDB" id="A0A1H2W6G8"/>
<dbReference type="PROSITE" id="PS51186">
    <property type="entry name" value="GNAT"/>
    <property type="match status" value="1"/>
</dbReference>
<dbReference type="Proteomes" id="UP000182944">
    <property type="component" value="Unassembled WGS sequence"/>
</dbReference>
<evidence type="ECO:0000256" key="3">
    <source>
        <dbReference type="ARBA" id="ARBA00038502"/>
    </source>
</evidence>
<evidence type="ECO:0000313" key="6">
    <source>
        <dbReference type="Proteomes" id="UP000182944"/>
    </source>
</evidence>
<gene>
    <name evidence="5" type="ORF">SAMN05444276_10252</name>
</gene>
<comment type="similarity">
    <text evidence="3">Belongs to the acetyltransferase family. RimJ subfamily.</text>
</comment>
<evidence type="ECO:0000259" key="4">
    <source>
        <dbReference type="PROSITE" id="PS51186"/>
    </source>
</evidence>
<dbReference type="InterPro" id="IPR016181">
    <property type="entry name" value="Acyl_CoA_acyltransferase"/>
</dbReference>
<dbReference type="PANTHER" id="PTHR43792">
    <property type="entry name" value="GNAT FAMILY, PUTATIVE (AFU_ORTHOLOGUE AFUA_3G00765)-RELATED-RELATED"/>
    <property type="match status" value="1"/>
</dbReference>
<organism evidence="5 6">
    <name type="scientific">Paracoccus sanguinis</name>
    <dbReference type="NCBI Taxonomy" id="1545044"/>
    <lineage>
        <taxon>Bacteria</taxon>
        <taxon>Pseudomonadati</taxon>
        <taxon>Pseudomonadota</taxon>
        <taxon>Alphaproteobacteria</taxon>
        <taxon>Rhodobacterales</taxon>
        <taxon>Paracoccaceae</taxon>
        <taxon>Paracoccus</taxon>
    </lineage>
</organism>
<dbReference type="InterPro" id="IPR000182">
    <property type="entry name" value="GNAT_dom"/>
</dbReference>
<dbReference type="Gene3D" id="3.40.630.30">
    <property type="match status" value="1"/>
</dbReference>
<dbReference type="RefSeq" id="WP_052176620.1">
    <property type="nucleotide sequence ID" value="NZ_FNNA01000002.1"/>
</dbReference>
<reference evidence="6" key="1">
    <citation type="submission" date="2016-10" db="EMBL/GenBank/DDBJ databases">
        <authorList>
            <person name="Varghese N."/>
            <person name="Submissions S."/>
        </authorList>
    </citation>
    <scope>NUCLEOTIDE SEQUENCE [LARGE SCALE GENOMIC DNA]</scope>
    <source>
        <strain evidence="6">DSM 29303</strain>
    </source>
</reference>
<evidence type="ECO:0000256" key="1">
    <source>
        <dbReference type="ARBA" id="ARBA00022679"/>
    </source>
</evidence>
<keyword evidence="1 5" id="KW-0808">Transferase</keyword>
<accession>A0A1H2W6G8</accession>
<dbReference type="GO" id="GO:0016747">
    <property type="term" value="F:acyltransferase activity, transferring groups other than amino-acyl groups"/>
    <property type="evidence" value="ECO:0007669"/>
    <property type="project" value="InterPro"/>
</dbReference>
<dbReference type="EMBL" id="FNNA01000002">
    <property type="protein sequence ID" value="SDW76125.1"/>
    <property type="molecule type" value="Genomic_DNA"/>
</dbReference>